<dbReference type="InterPro" id="IPR002577">
    <property type="entry name" value="HTH_HxlR"/>
</dbReference>
<keyword evidence="3" id="KW-0804">Transcription</keyword>
<dbReference type="PROSITE" id="PS51118">
    <property type="entry name" value="HTH_HXLR"/>
    <property type="match status" value="1"/>
</dbReference>
<keyword evidence="2" id="KW-0238">DNA-binding</keyword>
<dbReference type="OrthoDB" id="370168at2"/>
<dbReference type="PANTHER" id="PTHR33204">
    <property type="entry name" value="TRANSCRIPTIONAL REGULATOR, MARR FAMILY"/>
    <property type="match status" value="1"/>
</dbReference>
<accession>A0A3M2L2C0</accession>
<proteinExistence type="predicted"/>
<comment type="caution">
    <text evidence="5">The sequence shown here is derived from an EMBL/GenBank/DDBJ whole genome shotgun (WGS) entry which is preliminary data.</text>
</comment>
<dbReference type="Gene3D" id="1.10.10.10">
    <property type="entry name" value="Winged helix-like DNA-binding domain superfamily/Winged helix DNA-binding domain"/>
    <property type="match status" value="1"/>
</dbReference>
<evidence type="ECO:0000256" key="2">
    <source>
        <dbReference type="ARBA" id="ARBA00023125"/>
    </source>
</evidence>
<reference evidence="5 6" key="1">
    <citation type="submission" date="2018-10" db="EMBL/GenBank/DDBJ databases">
        <title>Isolation from cow dung.</title>
        <authorList>
            <person name="Ling L."/>
        </authorList>
    </citation>
    <scope>NUCLEOTIDE SEQUENCE [LARGE SCALE GENOMIC DNA]</scope>
    <source>
        <strain evidence="5 6">NEAU-LL90</strain>
    </source>
</reference>
<dbReference type="Pfam" id="PF01638">
    <property type="entry name" value="HxlR"/>
    <property type="match status" value="1"/>
</dbReference>
<evidence type="ECO:0000313" key="6">
    <source>
        <dbReference type="Proteomes" id="UP000279275"/>
    </source>
</evidence>
<dbReference type="InterPro" id="IPR036388">
    <property type="entry name" value="WH-like_DNA-bd_sf"/>
</dbReference>
<sequence length="127" mass="14030">MIEPVEFPPYGDFEADCPARLAVDLFANSWLAVIAYTLRDGPMRHSELRTAVGGISQRMLTRTLRRMTAASLVERRRYATAPPTVEYELTTAGRDLLVPLQALGAWVDRHGDTVRAALAADDGDDEV</sequence>
<feature type="domain" description="HTH hxlR-type" evidence="4">
    <location>
        <begin position="17"/>
        <end position="115"/>
    </location>
</feature>
<evidence type="ECO:0000313" key="5">
    <source>
        <dbReference type="EMBL" id="RMI29965.1"/>
    </source>
</evidence>
<protein>
    <submittedName>
        <fullName evidence="5">Transcriptional regulator</fullName>
    </submittedName>
</protein>
<evidence type="ECO:0000256" key="1">
    <source>
        <dbReference type="ARBA" id="ARBA00023015"/>
    </source>
</evidence>
<keyword evidence="6" id="KW-1185">Reference proteome</keyword>
<organism evidence="5 6">
    <name type="scientific">Nocardia stercoris</name>
    <dbReference type="NCBI Taxonomy" id="2483361"/>
    <lineage>
        <taxon>Bacteria</taxon>
        <taxon>Bacillati</taxon>
        <taxon>Actinomycetota</taxon>
        <taxon>Actinomycetes</taxon>
        <taxon>Mycobacteriales</taxon>
        <taxon>Nocardiaceae</taxon>
        <taxon>Nocardia</taxon>
    </lineage>
</organism>
<evidence type="ECO:0000259" key="4">
    <source>
        <dbReference type="PROSITE" id="PS51118"/>
    </source>
</evidence>
<dbReference type="SUPFAM" id="SSF46785">
    <property type="entry name" value="Winged helix' DNA-binding domain"/>
    <property type="match status" value="1"/>
</dbReference>
<evidence type="ECO:0000256" key="3">
    <source>
        <dbReference type="ARBA" id="ARBA00023163"/>
    </source>
</evidence>
<dbReference type="Proteomes" id="UP000279275">
    <property type="component" value="Unassembled WGS sequence"/>
</dbReference>
<gene>
    <name evidence="5" type="ORF">EBN03_23840</name>
</gene>
<dbReference type="EMBL" id="RFFH01000012">
    <property type="protein sequence ID" value="RMI29965.1"/>
    <property type="molecule type" value="Genomic_DNA"/>
</dbReference>
<dbReference type="InterPro" id="IPR036390">
    <property type="entry name" value="WH_DNA-bd_sf"/>
</dbReference>
<dbReference type="AlphaFoldDB" id="A0A3M2L2C0"/>
<dbReference type="GO" id="GO:0003677">
    <property type="term" value="F:DNA binding"/>
    <property type="evidence" value="ECO:0007669"/>
    <property type="project" value="UniProtKB-KW"/>
</dbReference>
<keyword evidence="1" id="KW-0805">Transcription regulation</keyword>
<name>A0A3M2L2C0_9NOCA</name>
<dbReference type="PANTHER" id="PTHR33204:SF18">
    <property type="entry name" value="TRANSCRIPTIONAL REGULATORY PROTEIN"/>
    <property type="match status" value="1"/>
</dbReference>